<name>A0A1T4W474_9GAMM</name>
<dbReference type="AlphaFoldDB" id="A0A1T4W474"/>
<keyword evidence="2" id="KW-1185">Reference proteome</keyword>
<dbReference type="RefSeq" id="WP_078754684.1">
    <property type="nucleotide sequence ID" value="NZ_FUXU01000146.1"/>
</dbReference>
<gene>
    <name evidence="1" type="ORF">SAMN02745132_04691</name>
</gene>
<dbReference type="Proteomes" id="UP000190162">
    <property type="component" value="Unassembled WGS sequence"/>
</dbReference>
<organism evidence="1 2">
    <name type="scientific">Enterovibrio nigricans DSM 22720</name>
    <dbReference type="NCBI Taxonomy" id="1121868"/>
    <lineage>
        <taxon>Bacteria</taxon>
        <taxon>Pseudomonadati</taxon>
        <taxon>Pseudomonadota</taxon>
        <taxon>Gammaproteobacteria</taxon>
        <taxon>Vibrionales</taxon>
        <taxon>Vibrionaceae</taxon>
        <taxon>Enterovibrio</taxon>
    </lineage>
</organism>
<accession>A0A1T4W474</accession>
<evidence type="ECO:0000313" key="2">
    <source>
        <dbReference type="Proteomes" id="UP000190162"/>
    </source>
</evidence>
<protein>
    <submittedName>
        <fullName evidence="1">Uncharacterized protein</fullName>
    </submittedName>
</protein>
<proteinExistence type="predicted"/>
<dbReference type="EMBL" id="FUXU01000146">
    <property type="protein sequence ID" value="SKA71521.1"/>
    <property type="molecule type" value="Genomic_DNA"/>
</dbReference>
<dbReference type="OrthoDB" id="1493841at2"/>
<reference evidence="2" key="1">
    <citation type="submission" date="2017-02" db="EMBL/GenBank/DDBJ databases">
        <authorList>
            <person name="Varghese N."/>
            <person name="Submissions S."/>
        </authorList>
    </citation>
    <scope>NUCLEOTIDE SEQUENCE [LARGE SCALE GENOMIC DNA]</scope>
    <source>
        <strain evidence="2">DSM 22720</strain>
    </source>
</reference>
<sequence length="297" mass="33999">MAKKEFKFALSGTRSTTTIRSQSLFDLSYQEPDKSPIDIYESNILSYKKLLGCFVLEPSTGNYISLASQSNEEWSKLSNLLILGFISSVESYVRCLLRRLLLIDDESKSKSYSKSVTYGAAVHHNKLLLPEALMEDCSFHSAYNIRETVKNVTGVNIANLKKNPTLATAFSDFDFIGELRHCVVHRSGLFGSNNALSLGLDKYHEYLEKPIKLDLIVVQEAAMACDTLVKELNDTLFSEFLNRTINIYDWKGDLRSDAKYFDKYFNIFAPSGNKELRLKCYREFRDVHNLRYRIGLR</sequence>
<evidence type="ECO:0000313" key="1">
    <source>
        <dbReference type="EMBL" id="SKA71521.1"/>
    </source>
</evidence>